<evidence type="ECO:0000313" key="2">
    <source>
        <dbReference type="Proteomes" id="UP000534186"/>
    </source>
</evidence>
<dbReference type="SUPFAM" id="SSF53335">
    <property type="entry name" value="S-adenosyl-L-methionine-dependent methyltransferases"/>
    <property type="match status" value="1"/>
</dbReference>
<dbReference type="Proteomes" id="UP000534186">
    <property type="component" value="Unassembled WGS sequence"/>
</dbReference>
<dbReference type="InterPro" id="IPR029063">
    <property type="entry name" value="SAM-dependent_MTases_sf"/>
</dbReference>
<comment type="caution">
    <text evidence="1">The sequence shown here is derived from an EMBL/GenBank/DDBJ whole genome shotgun (WGS) entry which is preliminary data.</text>
</comment>
<proteinExistence type="predicted"/>
<gene>
    <name evidence="1" type="ORF">HDF12_002826</name>
</gene>
<organism evidence="1 2">
    <name type="scientific">Tunturiibacter lichenicola</name>
    <dbReference type="NCBI Taxonomy" id="2051959"/>
    <lineage>
        <taxon>Bacteria</taxon>
        <taxon>Pseudomonadati</taxon>
        <taxon>Acidobacteriota</taxon>
        <taxon>Terriglobia</taxon>
        <taxon>Terriglobales</taxon>
        <taxon>Acidobacteriaceae</taxon>
        <taxon>Tunturiibacter</taxon>
    </lineage>
</organism>
<dbReference type="AlphaFoldDB" id="A0A7Y9NNH9"/>
<reference evidence="1 2" key="1">
    <citation type="submission" date="2020-07" db="EMBL/GenBank/DDBJ databases">
        <title>Genomic Encyclopedia of Type Strains, Phase IV (KMG-V): Genome sequencing to study the core and pangenomes of soil and plant-associated prokaryotes.</title>
        <authorList>
            <person name="Whitman W."/>
        </authorList>
    </citation>
    <scope>NUCLEOTIDE SEQUENCE [LARGE SCALE GENOMIC DNA]</scope>
    <source>
        <strain evidence="1 2">M8UP30</strain>
    </source>
</reference>
<dbReference type="GO" id="GO:0032259">
    <property type="term" value="P:methylation"/>
    <property type="evidence" value="ECO:0007669"/>
    <property type="project" value="UniProtKB-KW"/>
</dbReference>
<sequence length="305" mass="35377">MYVALRNVKRSPVRAFQWAMDRCGFVVARKSDYYSPLPSRWRLQTTRERWDRPSAMRGIEYDLAGMKGTLADLLALYQEEFLELTPYEEVLQRGFGHGYPRVDAMVLYAMLRWKRPKRYVEVGSGLSTYYASLAAERNEREGSPMRITCVEPYPFEALWAIPEIRVLQQEVQDVGVELFTSLGRNDVLFIDSSHIVRLDGDVPFLFLEVLPAMAPGAVIHVHDIPFPYHGPHPAEYWIYECVWPMWWNESMLLHALLCGSSQFAVTLSAPLIRHYDEGFLRRVVSDYRGVDTEPNTFSSIWIERV</sequence>
<evidence type="ECO:0000313" key="1">
    <source>
        <dbReference type="EMBL" id="NYF52427.1"/>
    </source>
</evidence>
<name>A0A7Y9NNH9_9BACT</name>
<dbReference type="EMBL" id="JACCCV010000002">
    <property type="protein sequence ID" value="NYF52427.1"/>
    <property type="molecule type" value="Genomic_DNA"/>
</dbReference>
<dbReference type="Pfam" id="PF13578">
    <property type="entry name" value="Methyltransf_24"/>
    <property type="match status" value="1"/>
</dbReference>
<dbReference type="GO" id="GO:0008168">
    <property type="term" value="F:methyltransferase activity"/>
    <property type="evidence" value="ECO:0007669"/>
    <property type="project" value="UniProtKB-KW"/>
</dbReference>
<keyword evidence="1" id="KW-0489">Methyltransferase</keyword>
<dbReference type="Gene3D" id="3.40.50.150">
    <property type="entry name" value="Vaccinia Virus protein VP39"/>
    <property type="match status" value="1"/>
</dbReference>
<keyword evidence="1" id="KW-0808">Transferase</keyword>
<protein>
    <submittedName>
        <fullName evidence="1">Putative O-methyltransferase YrrM</fullName>
    </submittedName>
</protein>
<accession>A0A7Y9NNH9</accession>